<reference evidence="8" key="3">
    <citation type="submission" date="2025-09" db="UniProtKB">
        <authorList>
            <consortium name="Ensembl"/>
        </authorList>
    </citation>
    <scope>IDENTIFICATION</scope>
</reference>
<dbReference type="GO" id="GO:0004555">
    <property type="term" value="F:alpha,alpha-trehalase activity"/>
    <property type="evidence" value="ECO:0007669"/>
    <property type="project" value="UniProtKB-EC"/>
</dbReference>
<evidence type="ECO:0000256" key="3">
    <source>
        <dbReference type="ARBA" id="ARBA00012757"/>
    </source>
</evidence>
<keyword evidence="6 7" id="KW-0326">Glycosidase</keyword>
<reference evidence="8 9" key="1">
    <citation type="submission" date="2020-05" db="EMBL/GenBank/DDBJ databases">
        <title>Electrophorus electricus (electric eel) genome, fEleEle1, primary haplotype.</title>
        <authorList>
            <person name="Myers G."/>
            <person name="Meyer A."/>
            <person name="Fedrigo O."/>
            <person name="Formenti G."/>
            <person name="Rhie A."/>
            <person name="Tracey A."/>
            <person name="Sims Y."/>
            <person name="Jarvis E.D."/>
        </authorList>
    </citation>
    <scope>NUCLEOTIDE SEQUENCE [LARGE SCALE GENOMIC DNA]</scope>
</reference>
<evidence type="ECO:0000256" key="4">
    <source>
        <dbReference type="ARBA" id="ARBA00019905"/>
    </source>
</evidence>
<name>A0AAY5F6D6_ELEEL</name>
<dbReference type="PROSITE" id="PS00927">
    <property type="entry name" value="TREHALASE_1"/>
    <property type="match status" value="1"/>
</dbReference>
<evidence type="ECO:0000256" key="6">
    <source>
        <dbReference type="ARBA" id="ARBA00023295"/>
    </source>
</evidence>
<evidence type="ECO:0000256" key="5">
    <source>
        <dbReference type="ARBA" id="ARBA00022801"/>
    </source>
</evidence>
<dbReference type="Proteomes" id="UP000314983">
    <property type="component" value="Chromosome 4"/>
</dbReference>
<dbReference type="AlphaFoldDB" id="A0AAY5F6D6"/>
<dbReference type="PRINTS" id="PR00744">
    <property type="entry name" value="GLHYDRLASE37"/>
</dbReference>
<comment type="similarity">
    <text evidence="2 7">Belongs to the glycosyl hydrolase 37 family.</text>
</comment>
<evidence type="ECO:0000313" key="8">
    <source>
        <dbReference type="Ensembl" id="ENSEEEP00000064587.1"/>
    </source>
</evidence>
<dbReference type="InterPro" id="IPR008928">
    <property type="entry name" value="6-hairpin_glycosidase_sf"/>
</dbReference>
<evidence type="ECO:0000256" key="2">
    <source>
        <dbReference type="ARBA" id="ARBA00005615"/>
    </source>
</evidence>
<organism evidence="8 9">
    <name type="scientific">Electrophorus electricus</name>
    <name type="common">Electric eel</name>
    <name type="synonym">Gymnotus electricus</name>
    <dbReference type="NCBI Taxonomy" id="8005"/>
    <lineage>
        <taxon>Eukaryota</taxon>
        <taxon>Metazoa</taxon>
        <taxon>Chordata</taxon>
        <taxon>Craniata</taxon>
        <taxon>Vertebrata</taxon>
        <taxon>Euteleostomi</taxon>
        <taxon>Actinopterygii</taxon>
        <taxon>Neopterygii</taxon>
        <taxon>Teleostei</taxon>
        <taxon>Ostariophysi</taxon>
        <taxon>Gymnotiformes</taxon>
        <taxon>Gymnotoidei</taxon>
        <taxon>Gymnotidae</taxon>
        <taxon>Electrophorus</taxon>
    </lineage>
</organism>
<sequence length="545" mass="61641">MITLLDTAWVHTQTALLPPLTHLLRVCMCVCAPMSPSKIYCTGELLRQVQTAKLFDDNKSFVDMKLAANPEVVMEAFSNLSQRFPNGTAPPSELWLFVNAYFVDDGKQFEPWTPPDWHERPVFLSKVSDSKLRGWAEELHGLWKSLGRKISNDVRDNPQLYSMIYSPNPVIIPGGRFTEFYYWDSYWVLNGLLLSEMTDTARGMIQNFLHMVDRYGFVPNGGRIYYERRSQPPFLSLMVESFYEATGDVEFLRQALPTLVKEYMFWMENRSTAVEVNGTSCVLNQPALRGGHSRAEKLWAELKSAAESGWDFSSRWYTDTSHGGPGSLQDTSVSSVLPVDLNALLCRCEHLLASFHRTVAFEQAASTRMEAMESVLWDVEKGAWFDYNLQSGVRNYAFYPTNLSPLWARCYSQPAMGLKALHYLRGSGGLDYPNGVPTSLRESTQQWDLPNAWPPLQHMLIEGLAQLDSADSQELAFALAQRWIHTNWLAYAKYRAMFEKYDVSGDGKPGGGGEYEVQLGFGWTNGVALQLLDQYGDRLSSGGMT</sequence>
<dbReference type="InterPro" id="IPR001661">
    <property type="entry name" value="Glyco_hydro_37"/>
</dbReference>
<accession>A0AAY5F6D6</accession>
<dbReference type="EC" id="3.2.1.28" evidence="3 7"/>
<evidence type="ECO:0000256" key="1">
    <source>
        <dbReference type="ARBA" id="ARBA00001576"/>
    </source>
</evidence>
<dbReference type="GO" id="GO:0005993">
    <property type="term" value="P:trehalose catabolic process"/>
    <property type="evidence" value="ECO:0007669"/>
    <property type="project" value="TreeGrafter"/>
</dbReference>
<protein>
    <recommendedName>
        <fullName evidence="4 7">Trehalase</fullName>
        <ecNumber evidence="3 7">3.2.1.28</ecNumber>
    </recommendedName>
    <alternativeName>
        <fullName evidence="7">Alpha-trehalose glucohydrolase</fullName>
    </alternativeName>
</protein>
<dbReference type="PANTHER" id="PTHR23403">
    <property type="entry name" value="TREHALASE"/>
    <property type="match status" value="1"/>
</dbReference>
<gene>
    <name evidence="8" type="primary">TREH</name>
</gene>
<proteinExistence type="inferred from homology"/>
<evidence type="ECO:0000256" key="7">
    <source>
        <dbReference type="RuleBase" id="RU361180"/>
    </source>
</evidence>
<dbReference type="GeneTree" id="ENSGT00390000006949"/>
<dbReference type="Pfam" id="PF01204">
    <property type="entry name" value="Trehalase"/>
    <property type="match status" value="2"/>
</dbReference>
<dbReference type="InterPro" id="IPR012341">
    <property type="entry name" value="6hp_glycosidase-like_sf"/>
</dbReference>
<dbReference type="PANTHER" id="PTHR23403:SF1">
    <property type="entry name" value="TREHALASE"/>
    <property type="match status" value="1"/>
</dbReference>
<dbReference type="PROSITE" id="PS00928">
    <property type="entry name" value="TREHALASE_2"/>
    <property type="match status" value="1"/>
</dbReference>
<evidence type="ECO:0000313" key="9">
    <source>
        <dbReference type="Proteomes" id="UP000314983"/>
    </source>
</evidence>
<dbReference type="Gene3D" id="1.50.10.10">
    <property type="match status" value="1"/>
</dbReference>
<dbReference type="Ensembl" id="ENSEEET00000059901.1">
    <property type="protein sequence ID" value="ENSEEEP00000064587.1"/>
    <property type="gene ID" value="ENSEEEG00000018108.2"/>
</dbReference>
<reference evidence="8" key="2">
    <citation type="submission" date="2025-08" db="UniProtKB">
        <authorList>
            <consortium name="Ensembl"/>
        </authorList>
    </citation>
    <scope>IDENTIFICATION</scope>
</reference>
<dbReference type="InterPro" id="IPR018232">
    <property type="entry name" value="Glyco_hydro_37_CS"/>
</dbReference>
<comment type="catalytic activity">
    <reaction evidence="1 7">
        <text>alpha,alpha-trehalose + H2O = alpha-D-glucose + beta-D-glucose</text>
        <dbReference type="Rhea" id="RHEA:32675"/>
        <dbReference type="ChEBI" id="CHEBI:15377"/>
        <dbReference type="ChEBI" id="CHEBI:15903"/>
        <dbReference type="ChEBI" id="CHEBI:16551"/>
        <dbReference type="ChEBI" id="CHEBI:17925"/>
        <dbReference type="EC" id="3.2.1.28"/>
    </reaction>
</comment>
<dbReference type="SUPFAM" id="SSF48208">
    <property type="entry name" value="Six-hairpin glycosidases"/>
    <property type="match status" value="1"/>
</dbReference>
<keyword evidence="5 7" id="KW-0378">Hydrolase</keyword>
<keyword evidence="9" id="KW-1185">Reference proteome</keyword>